<name>A0A3N2C7U3_9MICO</name>
<evidence type="ECO:0000313" key="2">
    <source>
        <dbReference type="EMBL" id="ROR83374.1"/>
    </source>
</evidence>
<comment type="caution">
    <text evidence="2">The sequence shown here is derived from an EMBL/GenBank/DDBJ whole genome shotgun (WGS) entry which is preliminary data.</text>
</comment>
<feature type="chain" id="PRO_5038794939" description="Lipoprotein" evidence="1">
    <location>
        <begin position="24"/>
        <end position="177"/>
    </location>
</feature>
<accession>A0A3N2C7U3</accession>
<evidence type="ECO:0000256" key="1">
    <source>
        <dbReference type="SAM" id="SignalP"/>
    </source>
</evidence>
<dbReference type="Proteomes" id="UP000266915">
    <property type="component" value="Unassembled WGS sequence"/>
</dbReference>
<feature type="signal peptide" evidence="1">
    <location>
        <begin position="1"/>
        <end position="23"/>
    </location>
</feature>
<evidence type="ECO:0008006" key="4">
    <source>
        <dbReference type="Google" id="ProtNLM"/>
    </source>
</evidence>
<protein>
    <recommendedName>
        <fullName evidence="4">Lipoprotein</fullName>
    </recommendedName>
</protein>
<organism evidence="2 3">
    <name type="scientific">Plantibacter flavus</name>
    <dbReference type="NCBI Taxonomy" id="150123"/>
    <lineage>
        <taxon>Bacteria</taxon>
        <taxon>Bacillati</taxon>
        <taxon>Actinomycetota</taxon>
        <taxon>Actinomycetes</taxon>
        <taxon>Micrococcales</taxon>
        <taxon>Microbacteriaceae</taxon>
        <taxon>Plantibacter</taxon>
    </lineage>
</organism>
<sequence length="177" mass="18264">MIRMHRTLALTALVAATAGIALTGCSSPQEAPDDALALGTGVAVEVGTGVEMSFAIDDVREGKLSDLAEMGVQSTPSDEGKTPYFVTYSVTLTDGDIKDADRSALPVPTTDEWKLSGTGSYQPIKVLGQFDCTPDGNATAGVSPDAPLVACQAFLGDKDALPTVVEVEDLGTWATKG</sequence>
<evidence type="ECO:0000313" key="3">
    <source>
        <dbReference type="Proteomes" id="UP000266915"/>
    </source>
</evidence>
<keyword evidence="3" id="KW-1185">Reference proteome</keyword>
<dbReference type="AlphaFoldDB" id="A0A3N2C7U3"/>
<reference evidence="2 3" key="1">
    <citation type="submission" date="2018-11" db="EMBL/GenBank/DDBJ databases">
        <title>Sequencing the genomes of 1000 actinobacteria strains.</title>
        <authorList>
            <person name="Klenk H.-P."/>
        </authorList>
    </citation>
    <scope>NUCLEOTIDE SEQUENCE [LARGE SCALE GENOMIC DNA]</scope>
    <source>
        <strain evidence="2 3">DSM 14012</strain>
    </source>
</reference>
<proteinExistence type="predicted"/>
<dbReference type="RefSeq" id="WP_085511214.1">
    <property type="nucleotide sequence ID" value="NZ_FXAP01000002.1"/>
</dbReference>
<gene>
    <name evidence="2" type="ORF">EDD42_3485</name>
</gene>
<dbReference type="EMBL" id="RKHL01000001">
    <property type="protein sequence ID" value="ROR83374.1"/>
    <property type="molecule type" value="Genomic_DNA"/>
</dbReference>
<keyword evidence="1" id="KW-0732">Signal</keyword>
<dbReference type="PROSITE" id="PS51257">
    <property type="entry name" value="PROKAR_LIPOPROTEIN"/>
    <property type="match status" value="1"/>
</dbReference>